<proteinExistence type="predicted"/>
<dbReference type="Proteomes" id="UP000674179">
    <property type="component" value="Chromosome 36"/>
</dbReference>
<dbReference type="GeneID" id="94167436"/>
<organism evidence="2 3">
    <name type="scientific">Leishmania enriettii</name>
    <dbReference type="NCBI Taxonomy" id="5663"/>
    <lineage>
        <taxon>Eukaryota</taxon>
        <taxon>Discoba</taxon>
        <taxon>Euglenozoa</taxon>
        <taxon>Kinetoplastea</taxon>
        <taxon>Metakinetoplastina</taxon>
        <taxon>Trypanosomatida</taxon>
        <taxon>Trypanosomatidae</taxon>
        <taxon>Leishmaniinae</taxon>
        <taxon>Leishmania</taxon>
    </lineage>
</organism>
<accession>A0A836GV96</accession>
<dbReference type="AlphaFoldDB" id="A0A836GV96"/>
<dbReference type="RefSeq" id="XP_067688029.1">
    <property type="nucleotide sequence ID" value="XM_067831926.1"/>
</dbReference>
<evidence type="ECO:0000256" key="1">
    <source>
        <dbReference type="SAM" id="MobiDB-lite"/>
    </source>
</evidence>
<dbReference type="OrthoDB" id="247073at2759"/>
<protein>
    <submittedName>
        <fullName evidence="2">Uncharacterized protein</fullName>
    </submittedName>
</protein>
<dbReference type="KEGG" id="lenr:94167436"/>
<evidence type="ECO:0000313" key="2">
    <source>
        <dbReference type="EMBL" id="KAG5465430.1"/>
    </source>
</evidence>
<gene>
    <name evidence="2" type="ORF">CUR178_00133</name>
</gene>
<dbReference type="EMBL" id="JAFHKP010000036">
    <property type="protein sequence ID" value="KAG5465430.1"/>
    <property type="molecule type" value="Genomic_DNA"/>
</dbReference>
<comment type="caution">
    <text evidence="2">The sequence shown here is derived from an EMBL/GenBank/DDBJ whole genome shotgun (WGS) entry which is preliminary data.</text>
</comment>
<reference evidence="2 3" key="1">
    <citation type="submission" date="2021-02" db="EMBL/GenBank/DDBJ databases">
        <title>Leishmania (Mundinia) enrietti genome sequencing and assembly.</title>
        <authorList>
            <person name="Almutairi H."/>
            <person name="Gatherer D."/>
        </authorList>
    </citation>
    <scope>NUCLEOTIDE SEQUENCE [LARGE SCALE GENOMIC DNA]</scope>
    <source>
        <strain evidence="2">CUR178</strain>
    </source>
</reference>
<sequence>MQPNASQTGRGSYATLCTAASAVRRPKSDYGISLEVRRRSEGKNTRSTASHGPYAAAEQAVQHLASPRWGGVRKTANVVQPTTPSTTAIPRSLSSPLGQSTSTWQHCLTSPRCEKHVPLADSDEDMDDAASALLSQLQQVVVRVSHQMVNEWRRCAQQRKQIQALEAIVSEQYAMLDVLRGQCDAAQYENSRILKSFQRQARRPSTDFAPTSQRSVGSHGVSETRISAAQVDSFVCAEFRRLSPICESCPPSWFDEVSPIVAAVLRSLATEVLQMRYAARNNEAETSAIPHDDPPVPLQPCAARSSLGEAAPEPSSPLLIPAASRHASVAGRDRAGDVDYAPPVAALKSRAQASVSPAAAITEPSRAPSVTAGRIKREKDELFRVDLDDMMKSAAHPGARAVSEASVSVTDSIYEDAASILSDIRTRYGL</sequence>
<evidence type="ECO:0000313" key="3">
    <source>
        <dbReference type="Proteomes" id="UP000674179"/>
    </source>
</evidence>
<keyword evidence="3" id="KW-1185">Reference proteome</keyword>
<feature type="region of interest" description="Disordered" evidence="1">
    <location>
        <begin position="202"/>
        <end position="221"/>
    </location>
</feature>
<name>A0A836GV96_LEIEN</name>